<dbReference type="InterPro" id="IPR036734">
    <property type="entry name" value="Neur_chan_lig-bd_sf"/>
</dbReference>
<dbReference type="SUPFAM" id="SSF57424">
    <property type="entry name" value="LDL receptor-like module"/>
    <property type="match status" value="1"/>
</dbReference>
<dbReference type="EMBL" id="JAXCGZ010007736">
    <property type="protein sequence ID" value="KAK7078617.1"/>
    <property type="molecule type" value="Genomic_DNA"/>
</dbReference>
<dbReference type="PROSITE" id="PS50068">
    <property type="entry name" value="LDLRA_2"/>
    <property type="match status" value="1"/>
</dbReference>
<dbReference type="CDD" id="cd00037">
    <property type="entry name" value="CLECT"/>
    <property type="match status" value="1"/>
</dbReference>
<evidence type="ECO:0000256" key="6">
    <source>
        <dbReference type="PROSITE-ProRule" id="PRU00124"/>
    </source>
</evidence>
<keyword evidence="3" id="KW-0106">Calcium</keyword>
<dbReference type="Pfam" id="PF02931">
    <property type="entry name" value="Neur_chan_LBD"/>
    <property type="match status" value="1"/>
</dbReference>
<dbReference type="GO" id="GO:0016020">
    <property type="term" value="C:membrane"/>
    <property type="evidence" value="ECO:0007669"/>
    <property type="project" value="InterPro"/>
</dbReference>
<gene>
    <name evidence="9" type="ORF">SK128_010943</name>
</gene>
<accession>A0AAN8X8N2</accession>
<keyword evidence="5" id="KW-0325">Glycoprotein</keyword>
<dbReference type="InterPro" id="IPR023415">
    <property type="entry name" value="LDLR_class-A_CS"/>
</dbReference>
<proteinExistence type="predicted"/>
<keyword evidence="7" id="KW-0732">Signal</keyword>
<feature type="disulfide bond" evidence="6">
    <location>
        <begin position="525"/>
        <end position="540"/>
    </location>
</feature>
<dbReference type="InterPro" id="IPR016186">
    <property type="entry name" value="C-type_lectin-like/link_sf"/>
</dbReference>
<dbReference type="InterPro" id="IPR006202">
    <property type="entry name" value="Neur_chan_lig-bd"/>
</dbReference>
<dbReference type="Gene3D" id="2.70.170.10">
    <property type="entry name" value="Neurotransmitter-gated ion-channel ligand-binding domain"/>
    <property type="match status" value="1"/>
</dbReference>
<sequence>MNISLCFRVLTVIAAFVASAKSQEETATVSPVEEASGSTTFPLVSRKTEVTESTSYGPLPDNFRRIVRFQVSEIATTNSYLIWKGGEVPTMYALTMCLRARLEHFSLAQSTFVSYFPNGEDQLTLFFDWEAHHLVLGAYSNSIRSTIYNATIPLYTWFTFCISIDFDTDSYSAILGPEYSTGELPKSNNEGKDRVIPGGGTLVIAQEQDKPGGLFSIGQMFSGDMADFILFSKVLSEKEMLRYVSCGDTPSSDVVASFTSLQGWDVIGETEIAIVNKSVLCDKKEKEFFVFPEQRIFPEAEKMCEKLSLPMALPESEEENQKLFKLAVAVESLCLSSYSTNVWIGAIGDIENEEWLDYNTGSPIIYDNLDKRYRYITEESHCISQGGSFYPAIWYTTFCSRFKPCTACEDAPKSSIKIRGLCRDSRLDRELHVHGLKNQKPMLQGTFYSNVFWNNFTWVMTSRNYPDIRAEMRIAFIDDYPIGLQRWHIEGDVCPDKDMDLMMTVCGEESFTCNDGTCVKISQRCDLKVNCDDKSDEVDCARAQVGLDYASHIPPPPPKKKDTITVTMDIIITAVRNLNLLDQKLSLDVTLVLQWEDSRLKYANLQEQMNRNLIDDKDKLWIPRLVITDDTGSQVDFQERRAALVVIKESDPLPDDDTNVKEGECCLSF</sequence>
<dbReference type="Gene3D" id="4.10.400.10">
    <property type="entry name" value="Low-density Lipoprotein Receptor"/>
    <property type="match status" value="1"/>
</dbReference>
<dbReference type="Proteomes" id="UP001381693">
    <property type="component" value="Unassembled WGS sequence"/>
</dbReference>
<dbReference type="SUPFAM" id="SSF49899">
    <property type="entry name" value="Concanavalin A-like lectins/glucanases"/>
    <property type="match status" value="1"/>
</dbReference>
<dbReference type="PANTHER" id="PTHR19277">
    <property type="entry name" value="PENTRAXIN"/>
    <property type="match status" value="1"/>
</dbReference>
<dbReference type="SUPFAM" id="SSF56436">
    <property type="entry name" value="C-type lectin-like"/>
    <property type="match status" value="1"/>
</dbReference>
<keyword evidence="2" id="KW-0479">Metal-binding</keyword>
<dbReference type="AlphaFoldDB" id="A0AAN8X8N2"/>
<dbReference type="Pfam" id="PF00057">
    <property type="entry name" value="Ldl_recept_a"/>
    <property type="match status" value="1"/>
</dbReference>
<evidence type="ECO:0000259" key="8">
    <source>
        <dbReference type="SMART" id="SM00159"/>
    </source>
</evidence>
<protein>
    <recommendedName>
        <fullName evidence="8">Pentraxin (PTX) domain-containing protein</fullName>
    </recommendedName>
</protein>
<feature type="domain" description="Pentraxin (PTX)" evidence="8">
    <location>
        <begin position="63"/>
        <end position="273"/>
    </location>
</feature>
<dbReference type="GO" id="GO:0005230">
    <property type="term" value="F:extracellular ligand-gated monoatomic ion channel activity"/>
    <property type="evidence" value="ECO:0007669"/>
    <property type="project" value="InterPro"/>
</dbReference>
<dbReference type="InterPro" id="IPR001759">
    <property type="entry name" value="PTX_dom"/>
</dbReference>
<name>A0AAN8X8N2_HALRR</name>
<feature type="chain" id="PRO_5042816006" description="Pentraxin (PTX) domain-containing protein" evidence="7">
    <location>
        <begin position="23"/>
        <end position="669"/>
    </location>
</feature>
<keyword evidence="4 6" id="KW-1015">Disulfide bond</keyword>
<dbReference type="Pfam" id="PF00354">
    <property type="entry name" value="Pentaxin"/>
    <property type="match status" value="1"/>
</dbReference>
<dbReference type="GO" id="GO:0046872">
    <property type="term" value="F:metal ion binding"/>
    <property type="evidence" value="ECO:0007669"/>
    <property type="project" value="UniProtKB-KW"/>
</dbReference>
<dbReference type="InterPro" id="IPR016187">
    <property type="entry name" value="CTDL_fold"/>
</dbReference>
<dbReference type="CDD" id="cd00112">
    <property type="entry name" value="LDLa"/>
    <property type="match status" value="1"/>
</dbReference>
<dbReference type="Gene3D" id="2.60.120.200">
    <property type="match status" value="1"/>
</dbReference>
<dbReference type="Gene3D" id="3.10.100.10">
    <property type="entry name" value="Mannose-Binding Protein A, subunit A"/>
    <property type="match status" value="1"/>
</dbReference>
<feature type="disulfide bond" evidence="6">
    <location>
        <begin position="506"/>
        <end position="518"/>
    </location>
</feature>
<dbReference type="PROSITE" id="PS01209">
    <property type="entry name" value="LDLRA_1"/>
    <property type="match status" value="1"/>
</dbReference>
<dbReference type="PANTHER" id="PTHR19277:SF125">
    <property type="entry name" value="B6"/>
    <property type="match status" value="1"/>
</dbReference>
<dbReference type="InterPro" id="IPR002172">
    <property type="entry name" value="LDrepeatLR_classA_rpt"/>
</dbReference>
<evidence type="ECO:0000313" key="10">
    <source>
        <dbReference type="Proteomes" id="UP001381693"/>
    </source>
</evidence>
<feature type="signal peptide" evidence="7">
    <location>
        <begin position="1"/>
        <end position="22"/>
    </location>
</feature>
<dbReference type="InterPro" id="IPR013320">
    <property type="entry name" value="ConA-like_dom_sf"/>
</dbReference>
<dbReference type="InterPro" id="IPR036055">
    <property type="entry name" value="LDL_receptor-like_sf"/>
</dbReference>
<dbReference type="SMART" id="SM00159">
    <property type="entry name" value="PTX"/>
    <property type="match status" value="1"/>
</dbReference>
<evidence type="ECO:0000313" key="9">
    <source>
        <dbReference type="EMBL" id="KAK7078617.1"/>
    </source>
</evidence>
<evidence type="ECO:0000256" key="1">
    <source>
        <dbReference type="ARBA" id="ARBA00001913"/>
    </source>
</evidence>
<evidence type="ECO:0000256" key="4">
    <source>
        <dbReference type="ARBA" id="ARBA00023157"/>
    </source>
</evidence>
<keyword evidence="10" id="KW-1185">Reference proteome</keyword>
<evidence type="ECO:0000256" key="2">
    <source>
        <dbReference type="ARBA" id="ARBA00022723"/>
    </source>
</evidence>
<feature type="disulfide bond" evidence="6">
    <location>
        <begin position="513"/>
        <end position="531"/>
    </location>
</feature>
<dbReference type="SMART" id="SM00192">
    <property type="entry name" value="LDLa"/>
    <property type="match status" value="1"/>
</dbReference>
<dbReference type="InterPro" id="IPR051360">
    <property type="entry name" value="Neuronal_Pentraxin_Related"/>
</dbReference>
<comment type="caution">
    <text evidence="9">The sequence shown here is derived from an EMBL/GenBank/DDBJ whole genome shotgun (WGS) entry which is preliminary data.</text>
</comment>
<evidence type="ECO:0000256" key="3">
    <source>
        <dbReference type="ARBA" id="ARBA00022837"/>
    </source>
</evidence>
<reference evidence="9 10" key="1">
    <citation type="submission" date="2023-11" db="EMBL/GenBank/DDBJ databases">
        <title>Halocaridina rubra genome assembly.</title>
        <authorList>
            <person name="Smith C."/>
        </authorList>
    </citation>
    <scope>NUCLEOTIDE SEQUENCE [LARGE SCALE GENOMIC DNA]</scope>
    <source>
        <strain evidence="9">EP-1</strain>
        <tissue evidence="9">Whole</tissue>
    </source>
</reference>
<evidence type="ECO:0000256" key="7">
    <source>
        <dbReference type="SAM" id="SignalP"/>
    </source>
</evidence>
<dbReference type="SUPFAM" id="SSF63712">
    <property type="entry name" value="Nicotinic receptor ligand binding domain-like"/>
    <property type="match status" value="1"/>
</dbReference>
<comment type="cofactor">
    <cofactor evidence="1">
        <name>Ca(2+)</name>
        <dbReference type="ChEBI" id="CHEBI:29108"/>
    </cofactor>
</comment>
<organism evidence="9 10">
    <name type="scientific">Halocaridina rubra</name>
    <name type="common">Hawaiian red shrimp</name>
    <dbReference type="NCBI Taxonomy" id="373956"/>
    <lineage>
        <taxon>Eukaryota</taxon>
        <taxon>Metazoa</taxon>
        <taxon>Ecdysozoa</taxon>
        <taxon>Arthropoda</taxon>
        <taxon>Crustacea</taxon>
        <taxon>Multicrustacea</taxon>
        <taxon>Malacostraca</taxon>
        <taxon>Eumalacostraca</taxon>
        <taxon>Eucarida</taxon>
        <taxon>Decapoda</taxon>
        <taxon>Pleocyemata</taxon>
        <taxon>Caridea</taxon>
        <taxon>Atyoidea</taxon>
        <taxon>Atyidae</taxon>
        <taxon>Halocaridina</taxon>
    </lineage>
</organism>
<evidence type="ECO:0000256" key="5">
    <source>
        <dbReference type="ARBA" id="ARBA00023180"/>
    </source>
</evidence>